<dbReference type="KEGG" id="mthd:A3224_09955"/>
<comment type="subcellular location">
    <subcellularLocation>
        <location evidence="1 8">Cell membrane</location>
        <topology evidence="1 8">Multi-pass membrane protein</topology>
    </subcellularLocation>
</comment>
<evidence type="ECO:0000256" key="5">
    <source>
        <dbReference type="ARBA" id="ARBA00022692"/>
    </source>
</evidence>
<keyword evidence="5 8" id="KW-0812">Transmembrane</keyword>
<feature type="transmembrane region" description="Helical" evidence="8">
    <location>
        <begin position="226"/>
        <end position="247"/>
    </location>
</feature>
<dbReference type="PANTHER" id="PTHR30269:SF37">
    <property type="entry name" value="MEMBRANE TRANSPORTER PROTEIN"/>
    <property type="match status" value="1"/>
</dbReference>
<gene>
    <name evidence="9" type="ORF">A3224_09955</name>
</gene>
<dbReference type="InterPro" id="IPR052017">
    <property type="entry name" value="TSUP"/>
</dbReference>
<keyword evidence="3" id="KW-0813">Transport</keyword>
<feature type="transmembrane region" description="Helical" evidence="8">
    <location>
        <begin position="197"/>
        <end position="219"/>
    </location>
</feature>
<evidence type="ECO:0000256" key="8">
    <source>
        <dbReference type="RuleBase" id="RU363041"/>
    </source>
</evidence>
<feature type="transmembrane region" description="Helical" evidence="8">
    <location>
        <begin position="103"/>
        <end position="121"/>
    </location>
</feature>
<keyword evidence="10" id="KW-1185">Reference proteome</keyword>
<keyword evidence="6 8" id="KW-1133">Transmembrane helix</keyword>
<name>A0A143HMW9_MICTH</name>
<feature type="transmembrane region" description="Helical" evidence="8">
    <location>
        <begin position="72"/>
        <end position="97"/>
    </location>
</feature>
<organism evidence="9 10">
    <name type="scientific">Microbulbifer thermotolerans</name>
    <dbReference type="NCBI Taxonomy" id="252514"/>
    <lineage>
        <taxon>Bacteria</taxon>
        <taxon>Pseudomonadati</taxon>
        <taxon>Pseudomonadota</taxon>
        <taxon>Gammaproteobacteria</taxon>
        <taxon>Cellvibrionales</taxon>
        <taxon>Microbulbiferaceae</taxon>
        <taxon>Microbulbifer</taxon>
    </lineage>
</organism>
<dbReference type="InterPro" id="IPR002781">
    <property type="entry name" value="TM_pro_TauE-like"/>
</dbReference>
<evidence type="ECO:0000313" key="10">
    <source>
        <dbReference type="Proteomes" id="UP000076077"/>
    </source>
</evidence>
<dbReference type="EMBL" id="CP014864">
    <property type="protein sequence ID" value="AMX02861.1"/>
    <property type="molecule type" value="Genomic_DNA"/>
</dbReference>
<dbReference type="AlphaFoldDB" id="A0A143HMW9"/>
<dbReference type="RefSeq" id="WP_067153974.1">
    <property type="nucleotide sequence ID" value="NZ_CP014864.1"/>
</dbReference>
<evidence type="ECO:0000313" key="9">
    <source>
        <dbReference type="EMBL" id="AMX02861.1"/>
    </source>
</evidence>
<proteinExistence type="inferred from homology"/>
<dbReference type="Proteomes" id="UP000076077">
    <property type="component" value="Chromosome"/>
</dbReference>
<evidence type="ECO:0000256" key="4">
    <source>
        <dbReference type="ARBA" id="ARBA00022475"/>
    </source>
</evidence>
<evidence type="ECO:0000256" key="6">
    <source>
        <dbReference type="ARBA" id="ARBA00022989"/>
    </source>
</evidence>
<accession>A0A143HMW9</accession>
<protein>
    <recommendedName>
        <fullName evidence="8">Probable membrane transporter protein</fullName>
    </recommendedName>
</protein>
<evidence type="ECO:0000256" key="3">
    <source>
        <dbReference type="ARBA" id="ARBA00022448"/>
    </source>
</evidence>
<dbReference type="PANTHER" id="PTHR30269">
    <property type="entry name" value="TRANSMEMBRANE PROTEIN YFCA"/>
    <property type="match status" value="1"/>
</dbReference>
<keyword evidence="7 8" id="KW-0472">Membrane</keyword>
<sequence length="249" mass="27028">MAELGDISSLALALLLLACAVSAFISAVAGGAGGVLMFAALNTAIPLRILIPIHGAVQLINNLARVYYVRRYIRWDLCLPFFVGCSLGSAVITMGMANLAWQQLPLLLLALLVFYTVFKPARLPEIRLAPRHYFWVGTASGSLGILAGAVDPLLAAFFVRRDLHPREVVASKSAMQAWCHALKIPAFIYIGFTFSDYWLLILLLTVAAVVGTRVGIALLDRLNSGLFFKLMRAALLVAGLRIVYQLVTV</sequence>
<evidence type="ECO:0000256" key="1">
    <source>
        <dbReference type="ARBA" id="ARBA00004651"/>
    </source>
</evidence>
<evidence type="ECO:0000256" key="2">
    <source>
        <dbReference type="ARBA" id="ARBA00009142"/>
    </source>
</evidence>
<dbReference type="STRING" id="252514.A3224_09955"/>
<feature type="transmembrane region" description="Helical" evidence="8">
    <location>
        <begin position="133"/>
        <end position="159"/>
    </location>
</feature>
<dbReference type="GO" id="GO:0005886">
    <property type="term" value="C:plasma membrane"/>
    <property type="evidence" value="ECO:0007669"/>
    <property type="project" value="UniProtKB-SubCell"/>
</dbReference>
<feature type="transmembrane region" description="Helical" evidence="8">
    <location>
        <begin position="33"/>
        <end position="51"/>
    </location>
</feature>
<dbReference type="Pfam" id="PF01925">
    <property type="entry name" value="TauE"/>
    <property type="match status" value="1"/>
</dbReference>
<dbReference type="GeneID" id="76608373"/>
<reference evidence="10" key="1">
    <citation type="submission" date="2016-03" db="EMBL/GenBank/DDBJ databases">
        <authorList>
            <person name="Lee Y.-S."/>
            <person name="Choi Y.-L."/>
        </authorList>
    </citation>
    <scope>NUCLEOTIDE SEQUENCE [LARGE SCALE GENOMIC DNA]</scope>
    <source>
        <strain evidence="10">DAU221</strain>
    </source>
</reference>
<evidence type="ECO:0000256" key="7">
    <source>
        <dbReference type="ARBA" id="ARBA00023136"/>
    </source>
</evidence>
<keyword evidence="4 8" id="KW-1003">Cell membrane</keyword>
<comment type="similarity">
    <text evidence="2 8">Belongs to the 4-toluene sulfonate uptake permease (TSUP) (TC 2.A.102) family.</text>
</comment>